<keyword evidence="3 4" id="KW-0408">Iron</keyword>
<dbReference type="SMART" id="SM00758">
    <property type="entry name" value="PA14"/>
    <property type="match status" value="1"/>
</dbReference>
<dbReference type="InterPro" id="IPR036909">
    <property type="entry name" value="Cyt_c-like_dom_sf"/>
</dbReference>
<dbReference type="PROSITE" id="PS51007">
    <property type="entry name" value="CYTC"/>
    <property type="match status" value="4"/>
</dbReference>
<dbReference type="Gene3D" id="2.120.10.30">
    <property type="entry name" value="TolB, C-terminal domain"/>
    <property type="match status" value="1"/>
</dbReference>
<dbReference type="InterPro" id="IPR037524">
    <property type="entry name" value="PA14/GLEYA"/>
</dbReference>
<keyword evidence="1 4" id="KW-0349">Heme</keyword>
<dbReference type="PANTHER" id="PTHR33546">
    <property type="entry name" value="LARGE, MULTIFUNCTIONAL SECRETED PROTEIN-RELATED"/>
    <property type="match status" value="1"/>
</dbReference>
<evidence type="ECO:0000256" key="3">
    <source>
        <dbReference type="ARBA" id="ARBA00023004"/>
    </source>
</evidence>
<dbReference type="GO" id="GO:0046872">
    <property type="term" value="F:metal ion binding"/>
    <property type="evidence" value="ECO:0007669"/>
    <property type="project" value="UniProtKB-KW"/>
</dbReference>
<gene>
    <name evidence="8" type="ORF">Pla144_45960</name>
</gene>
<dbReference type="SUPFAM" id="SSF63829">
    <property type="entry name" value="Calcium-dependent phosphotriesterase"/>
    <property type="match status" value="1"/>
</dbReference>
<evidence type="ECO:0000313" key="9">
    <source>
        <dbReference type="Proteomes" id="UP000318437"/>
    </source>
</evidence>
<protein>
    <submittedName>
        <fullName evidence="8">Cytochrome c</fullName>
    </submittedName>
</protein>
<dbReference type="SUPFAM" id="SSF56988">
    <property type="entry name" value="Anthrax protective antigen"/>
    <property type="match status" value="1"/>
</dbReference>
<evidence type="ECO:0000259" key="7">
    <source>
        <dbReference type="PROSITE" id="PS51820"/>
    </source>
</evidence>
<dbReference type="Proteomes" id="UP000318437">
    <property type="component" value="Unassembled WGS sequence"/>
</dbReference>
<evidence type="ECO:0000256" key="2">
    <source>
        <dbReference type="ARBA" id="ARBA00022723"/>
    </source>
</evidence>
<proteinExistence type="predicted"/>
<evidence type="ECO:0000256" key="4">
    <source>
        <dbReference type="PROSITE-ProRule" id="PRU00433"/>
    </source>
</evidence>
<dbReference type="InterPro" id="IPR046476">
    <property type="entry name" value="DUF6797"/>
</dbReference>
<keyword evidence="2 4" id="KW-0479">Metal-binding</keyword>
<feature type="domain" description="Cytochrome c" evidence="6">
    <location>
        <begin position="1168"/>
        <end position="1328"/>
    </location>
</feature>
<dbReference type="GO" id="GO:0009055">
    <property type="term" value="F:electron transfer activity"/>
    <property type="evidence" value="ECO:0007669"/>
    <property type="project" value="InterPro"/>
</dbReference>
<evidence type="ECO:0000313" key="8">
    <source>
        <dbReference type="EMBL" id="TWU21375.1"/>
    </source>
</evidence>
<feature type="domain" description="Cytochrome c" evidence="6">
    <location>
        <begin position="962"/>
        <end position="1056"/>
    </location>
</feature>
<dbReference type="InterPro" id="IPR036280">
    <property type="entry name" value="Multihaem_cyt_sf"/>
</dbReference>
<comment type="caution">
    <text evidence="8">The sequence shown here is derived from an EMBL/GenBank/DDBJ whole genome shotgun (WGS) entry which is preliminary data.</text>
</comment>
<reference evidence="8 9" key="1">
    <citation type="submission" date="2019-02" db="EMBL/GenBank/DDBJ databases">
        <title>Deep-cultivation of Planctomycetes and their phenomic and genomic characterization uncovers novel biology.</title>
        <authorList>
            <person name="Wiegand S."/>
            <person name="Jogler M."/>
            <person name="Boedeker C."/>
            <person name="Pinto D."/>
            <person name="Vollmers J."/>
            <person name="Rivas-Marin E."/>
            <person name="Kohn T."/>
            <person name="Peeters S.H."/>
            <person name="Heuer A."/>
            <person name="Rast P."/>
            <person name="Oberbeckmann S."/>
            <person name="Bunk B."/>
            <person name="Jeske O."/>
            <person name="Meyerdierks A."/>
            <person name="Storesund J.E."/>
            <person name="Kallscheuer N."/>
            <person name="Luecker S."/>
            <person name="Lage O.M."/>
            <person name="Pohl T."/>
            <person name="Merkel B.J."/>
            <person name="Hornburger P."/>
            <person name="Mueller R.-W."/>
            <person name="Bruemmer F."/>
            <person name="Labrenz M."/>
            <person name="Spormann A.M."/>
            <person name="Op Den Camp H."/>
            <person name="Overmann J."/>
            <person name="Amann R."/>
            <person name="Jetten M.S.M."/>
            <person name="Mascher T."/>
            <person name="Medema M.H."/>
            <person name="Devos D.P."/>
            <person name="Kaster A.-K."/>
            <person name="Ovreas L."/>
            <person name="Rohde M."/>
            <person name="Galperin M.Y."/>
            <person name="Jogler C."/>
        </authorList>
    </citation>
    <scope>NUCLEOTIDE SEQUENCE [LARGE SCALE GENOMIC DNA]</scope>
    <source>
        <strain evidence="8 9">Pla144</strain>
    </source>
</reference>
<dbReference type="InterPro" id="IPR009056">
    <property type="entry name" value="Cyt_c-like_dom"/>
</dbReference>
<name>A0A5C6CBB7_9BACT</name>
<keyword evidence="9" id="KW-1185">Reference proteome</keyword>
<dbReference type="Gene3D" id="1.10.760.10">
    <property type="entry name" value="Cytochrome c-like domain"/>
    <property type="match status" value="3"/>
</dbReference>
<accession>A0A5C6CBB7</accession>
<dbReference type="InterPro" id="IPR011658">
    <property type="entry name" value="PA14_dom"/>
</dbReference>
<dbReference type="Pfam" id="PF20601">
    <property type="entry name" value="DUF6797"/>
    <property type="match status" value="1"/>
</dbReference>
<feature type="region of interest" description="Disordered" evidence="5">
    <location>
        <begin position="1195"/>
        <end position="1214"/>
    </location>
</feature>
<organism evidence="8 9">
    <name type="scientific">Bythopirellula polymerisocia</name>
    <dbReference type="NCBI Taxonomy" id="2528003"/>
    <lineage>
        <taxon>Bacteria</taxon>
        <taxon>Pseudomonadati</taxon>
        <taxon>Planctomycetota</taxon>
        <taxon>Planctomycetia</taxon>
        <taxon>Pirellulales</taxon>
        <taxon>Lacipirellulaceae</taxon>
        <taxon>Bythopirellula</taxon>
    </lineage>
</organism>
<dbReference type="EMBL" id="SJPS01000010">
    <property type="protein sequence ID" value="TWU21375.1"/>
    <property type="molecule type" value="Genomic_DNA"/>
</dbReference>
<feature type="domain" description="Cytochrome c" evidence="6">
    <location>
        <begin position="1361"/>
        <end position="1465"/>
    </location>
</feature>
<dbReference type="OrthoDB" id="219211at2"/>
<dbReference type="SUPFAM" id="SSF46626">
    <property type="entry name" value="Cytochrome c"/>
    <property type="match status" value="4"/>
</dbReference>
<feature type="domain" description="PA14" evidence="7">
    <location>
        <begin position="810"/>
        <end position="948"/>
    </location>
</feature>
<evidence type="ECO:0000256" key="5">
    <source>
        <dbReference type="SAM" id="MobiDB-lite"/>
    </source>
</evidence>
<dbReference type="InterPro" id="IPR011042">
    <property type="entry name" value="6-blade_b-propeller_TolB-like"/>
</dbReference>
<evidence type="ECO:0000256" key="1">
    <source>
        <dbReference type="ARBA" id="ARBA00022617"/>
    </source>
</evidence>
<evidence type="ECO:0000259" key="6">
    <source>
        <dbReference type="PROSITE" id="PS51007"/>
    </source>
</evidence>
<dbReference type="PANTHER" id="PTHR33546:SF1">
    <property type="entry name" value="LARGE, MULTIFUNCTIONAL SECRETED PROTEIN"/>
    <property type="match status" value="1"/>
</dbReference>
<dbReference type="PROSITE" id="PS51820">
    <property type="entry name" value="PA14"/>
    <property type="match status" value="1"/>
</dbReference>
<dbReference type="GO" id="GO:0020037">
    <property type="term" value="F:heme binding"/>
    <property type="evidence" value="ECO:0007669"/>
    <property type="project" value="InterPro"/>
</dbReference>
<dbReference type="Pfam" id="PF00034">
    <property type="entry name" value="Cytochrom_C"/>
    <property type="match status" value="1"/>
</dbReference>
<dbReference type="SUPFAM" id="SSF48695">
    <property type="entry name" value="Multiheme cytochromes"/>
    <property type="match status" value="1"/>
</dbReference>
<feature type="domain" description="Cytochrome c" evidence="6">
    <location>
        <begin position="1074"/>
        <end position="1157"/>
    </location>
</feature>
<sequence>MWQLAFSRNFLEMRLCIDAIGDMNRDSNLHKLGMMFLGGWWLLLLSLSTAEPAIADDSQNSQEKSKVEDHWGEGSVGFRWVENDGHDARWNQMDTGPMMTSSLDVPGGDGKTTIVSKALSIRLGDRQNAAVCFDLERMTVRCGWVGGFLEYDPIRFGLVNRPKIAGKTLFTSPPSTGWGNAEVNYRGSYLHGSRVVLSYDVDAVPVLDSFWAHSAEDSTSIVRFMEIAPHPESLTVIVADSGTPLVVKGDSQFYQVLKSDSKPTSIRILPSAKPLRFEIWIGPPKTTEAIKIAGKKYRSDLSALTKPGPLRWGEPLMTRGEVGESDQPLVIDSVELPFENRFGALLFVGGHDFFSTPGKMAICTVHGDVWIVSGIDDTLDKIEWRRFATGLFQPLGLRIVDDLVYVLGRDQITRLIDLNKDGEADFYESFNNDGETSPEGHDFSTCLQTDAQGNFYYLSEKGVHRVSPDGKEYETIATGLRNPNGLAVAEDGTTIASPQEGTWTPASAIVEVTPGGYYGFGGPRVTPERPRGYDPPLCWIPRLIDNSTGGQVWVTGDVWQPLEGQLLNMSYGQCRLLLTLLEPRTWSVPPNWPVLGDVNQVTLGTVFISSAAQYVQGGSLSLPLSFQSGIMRGRFSPHDGQLYVSGLRGWVSTAVQDGCLQRVRYTGKSFPYPNGVRTLANGLAISFAISLEKEEAENPGNYQLQKWNYKYSGNYGSPEYKVSDPRFEGRDEVEILSASLLDDQTVFLEIADVQPAMQFSVGYALRGTDGQALRNVYYHTINSVPDVRLDPAHLTRSVRANQLAVDEIKQLQPGLLWRFAQSNGERDGHDARSDRGAALYVPEGACVTPFLQPGPFQAVAEGYLRVRLPGVYHFSLVGQGSARISLNHKEALSAEGVDLSKTSPQAVALKGGYNHLKLEYDAPNSGDASVRLLWSSDDFARELVPPDSLLHPSQDKALVASQQLRAGRTLFAELRCFRCHSKTYSTKVGDHSMPELAIDAPNLTTIGDRLRPEWIARWLLDPASQQSNARMPRMFGTSRTDRQQALDVATYLASKTSSDEIELNSFEAKLNADSLIEAGEIVFTDLGCLICHCLTTDDEPEEFARMSLASVQQKYRKGALASFLKKPHQHYVSSRMPDFQLSDEEVAALVAFLEDATTDTINSFPVGGNAARGRQIFASKGCGACHQLEDPRLSPFPKAPEIRRRPSSRGCLDHELNSEHNGPVYVLTSDERDSLRVFLQQDRESLTRYSSIETSERLIKRYDCLACHDRDSFQSNRGIIMAEEGRGLAPESIPSLTWTGEKLLAPWTAKFLAGQRDRSLRPWLRTRMPCVPQFADVLAEGFAHQHGIPTTSPKKPNYDAKLAEIGRQLTLQTALDCRQCHGIGKLNPRGDDHTKLAPGINFTTVRERLHQDYYMRFVLNPPRFDFSTKMPQLARDGRTTAAIRFYDGDAEKQFHAVWHYLQHYNKHANSADSQEYNRTDYNTLRSE</sequence>